<evidence type="ECO:0000256" key="1">
    <source>
        <dbReference type="SAM" id="MobiDB-lite"/>
    </source>
</evidence>
<feature type="transmembrane region" description="Helical" evidence="2">
    <location>
        <begin position="291"/>
        <end position="311"/>
    </location>
</feature>
<dbReference type="EMBL" id="KZ301971">
    <property type="protein sequence ID" value="PFH54074.1"/>
    <property type="molecule type" value="Genomic_DNA"/>
</dbReference>
<sequence>MPSSKVLPSFRSSRSLHRLRSLHLSPAEANAKLKHVTSQACARDIAPHASPRSKKLLSRNIGLKHIHITPFRGVLSMMLAVLVSFVFISSISLAFVGADIDEQFFKEMLDKLAETSPGIILFGENVDIDIDEPSITIRWSIHACGKNQILPGSSGAHGSEICGLPAIPLSIYIDNDEKPVATYDPGEIPFDRGTSHRRSIQKLVQFDSDHVLDVHNARLYPFDTYMLSSTLHAVTLDNKTLPIQKLATIVDTPSFTIETFDIESYSTLPDHTQKSSRDLDMYIRRPNDARIFTLFLFVINWVLTHITIGHVYLARKLQDVQSLIKHLLSAGVILVALPQIRNSMPDAPGLDGVLIDAIGFFPQMVVSGISVVVLLLILAAREYDIIIAQSSAQKLSRSVVVEKEEDEEGRYSEAKLSPPRPPRCPTTHSTSTEIAQYELHRIVKHLKGEYVFPPIRTSIPLPGRPPSSMVPTHRRILPMTNTQEERMSRWSEDSV</sequence>
<feature type="transmembrane region" description="Helical" evidence="2">
    <location>
        <begin position="74"/>
        <end position="98"/>
    </location>
</feature>
<evidence type="ECO:0000313" key="4">
    <source>
        <dbReference type="Proteomes" id="UP000242287"/>
    </source>
</evidence>
<keyword evidence="2" id="KW-0812">Transmembrane</keyword>
<feature type="region of interest" description="Disordered" evidence="1">
    <location>
        <begin position="402"/>
        <end position="429"/>
    </location>
</feature>
<dbReference type="InterPro" id="IPR027948">
    <property type="entry name" value="DUF4436"/>
</dbReference>
<dbReference type="STRING" id="703135.A0A2A9NX68"/>
<dbReference type="OrthoDB" id="2117972at2759"/>
<name>A0A2A9NX68_9AGAR</name>
<reference evidence="3 4" key="1">
    <citation type="submission" date="2014-02" db="EMBL/GenBank/DDBJ databases">
        <title>Transposable element dynamics among asymbiotic and ectomycorrhizal Amanita fungi.</title>
        <authorList>
            <consortium name="DOE Joint Genome Institute"/>
            <person name="Hess J."/>
            <person name="Skrede I."/>
            <person name="Wolfe B."/>
            <person name="LaButti K."/>
            <person name="Ohm R.A."/>
            <person name="Grigoriev I.V."/>
            <person name="Pringle A."/>
        </authorList>
    </citation>
    <scope>NUCLEOTIDE SEQUENCE [LARGE SCALE GENOMIC DNA]</scope>
    <source>
        <strain evidence="3 4">SKay4041</strain>
    </source>
</reference>
<dbReference type="AlphaFoldDB" id="A0A2A9NX68"/>
<dbReference type="Proteomes" id="UP000242287">
    <property type="component" value="Unassembled WGS sequence"/>
</dbReference>
<keyword evidence="4" id="KW-1185">Reference proteome</keyword>
<proteinExistence type="predicted"/>
<feature type="transmembrane region" description="Helical" evidence="2">
    <location>
        <begin position="360"/>
        <end position="380"/>
    </location>
</feature>
<accession>A0A2A9NX68</accession>
<evidence type="ECO:0000313" key="3">
    <source>
        <dbReference type="EMBL" id="PFH54074.1"/>
    </source>
</evidence>
<organism evidence="3 4">
    <name type="scientific">Amanita thiersii Skay4041</name>
    <dbReference type="NCBI Taxonomy" id="703135"/>
    <lineage>
        <taxon>Eukaryota</taxon>
        <taxon>Fungi</taxon>
        <taxon>Dikarya</taxon>
        <taxon>Basidiomycota</taxon>
        <taxon>Agaricomycotina</taxon>
        <taxon>Agaricomycetes</taxon>
        <taxon>Agaricomycetidae</taxon>
        <taxon>Agaricales</taxon>
        <taxon>Pluteineae</taxon>
        <taxon>Amanitaceae</taxon>
        <taxon>Amanita</taxon>
    </lineage>
</organism>
<protein>
    <submittedName>
        <fullName evidence="3">Uncharacterized protein</fullName>
    </submittedName>
</protein>
<gene>
    <name evidence="3" type="ORF">AMATHDRAFT_53886</name>
</gene>
<keyword evidence="2" id="KW-0472">Membrane</keyword>
<dbReference type="Pfam" id="PF14494">
    <property type="entry name" value="DUF4436"/>
    <property type="match status" value="1"/>
</dbReference>
<evidence type="ECO:0000256" key="2">
    <source>
        <dbReference type="SAM" id="Phobius"/>
    </source>
</evidence>
<keyword evidence="2" id="KW-1133">Transmembrane helix</keyword>